<name>A0ABY8C8K5_9GAMM</name>
<comment type="similarity">
    <text evidence="10">Belongs to the PlsY family.</text>
</comment>
<evidence type="ECO:0000256" key="2">
    <source>
        <dbReference type="ARBA" id="ARBA00022516"/>
    </source>
</evidence>
<dbReference type="GO" id="GO:0004366">
    <property type="term" value="F:glycerol-3-phosphate O-acyltransferase activity"/>
    <property type="evidence" value="ECO:0007669"/>
    <property type="project" value="UniProtKB-EC"/>
</dbReference>
<gene>
    <name evidence="10 11" type="primary">plsY</name>
    <name evidence="11" type="ORF">NR989_09810</name>
</gene>
<keyword evidence="8 10" id="KW-0594">Phospholipid biosynthesis</keyword>
<evidence type="ECO:0000256" key="10">
    <source>
        <dbReference type="HAMAP-Rule" id="MF_01043"/>
    </source>
</evidence>
<comment type="subcellular location">
    <subcellularLocation>
        <location evidence="10">Cell membrane</location>
        <topology evidence="10">Multi-pass membrane protein</topology>
    </subcellularLocation>
</comment>
<keyword evidence="4 10" id="KW-0812">Transmembrane</keyword>
<accession>A0ABY8C8K5</accession>
<keyword evidence="5 10" id="KW-1133">Transmembrane helix</keyword>
<evidence type="ECO:0000256" key="3">
    <source>
        <dbReference type="ARBA" id="ARBA00022679"/>
    </source>
</evidence>
<dbReference type="Pfam" id="PF02660">
    <property type="entry name" value="G3P_acyltransf"/>
    <property type="match status" value="1"/>
</dbReference>
<evidence type="ECO:0000256" key="8">
    <source>
        <dbReference type="ARBA" id="ARBA00023209"/>
    </source>
</evidence>
<comment type="subunit">
    <text evidence="10">Probably interacts with PlsX.</text>
</comment>
<evidence type="ECO:0000313" key="12">
    <source>
        <dbReference type="Proteomes" id="UP001222275"/>
    </source>
</evidence>
<keyword evidence="7 10" id="KW-0472">Membrane</keyword>
<keyword evidence="12" id="KW-1185">Reference proteome</keyword>
<organism evidence="11 12">
    <name type="scientific">Thiomicrorhabdus lithotrophica</name>
    <dbReference type="NCBI Taxonomy" id="2949997"/>
    <lineage>
        <taxon>Bacteria</taxon>
        <taxon>Pseudomonadati</taxon>
        <taxon>Pseudomonadota</taxon>
        <taxon>Gammaproteobacteria</taxon>
        <taxon>Thiotrichales</taxon>
        <taxon>Piscirickettsiaceae</taxon>
        <taxon>Thiomicrorhabdus</taxon>
    </lineage>
</organism>
<protein>
    <recommendedName>
        <fullName evidence="10">Glycerol-3-phosphate acyltransferase</fullName>
    </recommendedName>
    <alternativeName>
        <fullName evidence="10">Acyl-PO4 G3P acyltransferase</fullName>
    </alternativeName>
    <alternativeName>
        <fullName evidence="10">Acyl-phosphate--glycerol-3-phosphate acyltransferase</fullName>
    </alternativeName>
    <alternativeName>
        <fullName evidence="10">G3P acyltransferase</fullName>
        <shortName evidence="10">GPAT</shortName>
        <ecNumber evidence="10">2.3.1.275</ecNumber>
    </alternativeName>
    <alternativeName>
        <fullName evidence="10">Lysophosphatidic acid synthase</fullName>
        <shortName evidence="10">LPA synthase</shortName>
    </alternativeName>
</protein>
<reference evidence="11 12" key="1">
    <citation type="submission" date="2022-06" db="EMBL/GenBank/DDBJ databases">
        <title>Thiomicrohabdus sp. nov, an obligately chemolithoautotrophic, sulfur-oxidizing bacterium isolated from beach of Guanyin Mountain. Amoy.</title>
        <authorList>
            <person name="Zhu H."/>
        </authorList>
    </citation>
    <scope>NUCLEOTIDE SEQUENCE [LARGE SCALE GENOMIC DNA]</scope>
    <source>
        <strain evidence="11 12">XGS-01</strain>
    </source>
</reference>
<evidence type="ECO:0000256" key="6">
    <source>
        <dbReference type="ARBA" id="ARBA00023098"/>
    </source>
</evidence>
<dbReference type="PANTHER" id="PTHR30309">
    <property type="entry name" value="INNER MEMBRANE PROTEIN YGIH"/>
    <property type="match status" value="1"/>
</dbReference>
<evidence type="ECO:0000256" key="9">
    <source>
        <dbReference type="ARBA" id="ARBA00023264"/>
    </source>
</evidence>
<dbReference type="InterPro" id="IPR003811">
    <property type="entry name" value="G3P_acylTferase_PlsY"/>
</dbReference>
<dbReference type="HAMAP" id="MF_01043">
    <property type="entry name" value="PlsY"/>
    <property type="match status" value="1"/>
</dbReference>
<feature type="transmembrane region" description="Helical" evidence="10">
    <location>
        <begin position="156"/>
        <end position="180"/>
    </location>
</feature>
<dbReference type="SMART" id="SM01207">
    <property type="entry name" value="G3P_acyltransf"/>
    <property type="match status" value="1"/>
</dbReference>
<dbReference type="NCBIfam" id="TIGR00023">
    <property type="entry name" value="glycerol-3-phosphate 1-O-acyltransferase PlsY"/>
    <property type="match status" value="1"/>
</dbReference>
<keyword evidence="9 10" id="KW-1208">Phospholipid metabolism</keyword>
<proteinExistence type="inferred from homology"/>
<dbReference type="PANTHER" id="PTHR30309:SF0">
    <property type="entry name" value="GLYCEROL-3-PHOSPHATE ACYLTRANSFERASE-RELATED"/>
    <property type="match status" value="1"/>
</dbReference>
<keyword evidence="11" id="KW-0012">Acyltransferase</keyword>
<evidence type="ECO:0000256" key="7">
    <source>
        <dbReference type="ARBA" id="ARBA00023136"/>
    </source>
</evidence>
<evidence type="ECO:0000256" key="4">
    <source>
        <dbReference type="ARBA" id="ARBA00022692"/>
    </source>
</evidence>
<feature type="transmembrane region" description="Helical" evidence="10">
    <location>
        <begin position="74"/>
        <end position="99"/>
    </location>
</feature>
<keyword evidence="1 10" id="KW-1003">Cell membrane</keyword>
<keyword evidence="6 10" id="KW-0443">Lipid metabolism</keyword>
<keyword evidence="3 10" id="KW-0808">Transferase</keyword>
<dbReference type="EMBL" id="CP102381">
    <property type="protein sequence ID" value="WEJ62301.1"/>
    <property type="molecule type" value="Genomic_DNA"/>
</dbReference>
<comment type="caution">
    <text evidence="10">Lacks conserved residue(s) required for the propagation of feature annotation.</text>
</comment>
<evidence type="ECO:0000256" key="5">
    <source>
        <dbReference type="ARBA" id="ARBA00022989"/>
    </source>
</evidence>
<evidence type="ECO:0000256" key="1">
    <source>
        <dbReference type="ARBA" id="ARBA00022475"/>
    </source>
</evidence>
<feature type="transmembrane region" description="Helical" evidence="10">
    <location>
        <begin position="111"/>
        <end position="136"/>
    </location>
</feature>
<dbReference type="EC" id="2.3.1.275" evidence="10"/>
<comment type="pathway">
    <text evidence="10">Lipid metabolism; phospholipid metabolism.</text>
</comment>
<comment type="function">
    <text evidence="10">Catalyzes the transfer of an acyl group from acyl-phosphate (acyl-PO(4)) to glycerol-3-phosphate (G3P) to form lysophosphatidic acid (LPA). This enzyme utilizes acyl-phosphate as fatty acyl donor, but not acyl-CoA or acyl-ACP.</text>
</comment>
<comment type="catalytic activity">
    <reaction evidence="10">
        <text>an acyl phosphate + sn-glycerol 3-phosphate = a 1-acyl-sn-glycero-3-phosphate + phosphate</text>
        <dbReference type="Rhea" id="RHEA:34075"/>
        <dbReference type="ChEBI" id="CHEBI:43474"/>
        <dbReference type="ChEBI" id="CHEBI:57597"/>
        <dbReference type="ChEBI" id="CHEBI:57970"/>
        <dbReference type="ChEBI" id="CHEBI:59918"/>
        <dbReference type="EC" id="2.3.1.275"/>
    </reaction>
</comment>
<sequence>MELNALLLIVGAYLLGSISTAIIVCRMMGLPDPREGGSGNPGATNVLRIGGEKGKKAAGITLLFDMLKGLLPVLLAHGLGASPLVIVLVGFAAFIGHLYPVFFGFKGGKGVATMLGVMFGLSLPIGLAVAGTWLFVAKVLKISSLSALIATILAPIYIWFLSGQVEWVWVSAVMTLILFWRHKGNIQRLLNGEESLIKAPKETNDKES</sequence>
<dbReference type="Proteomes" id="UP001222275">
    <property type="component" value="Chromosome"/>
</dbReference>
<dbReference type="RefSeq" id="WP_275594558.1">
    <property type="nucleotide sequence ID" value="NZ_CP102381.1"/>
</dbReference>
<evidence type="ECO:0000313" key="11">
    <source>
        <dbReference type="EMBL" id="WEJ62301.1"/>
    </source>
</evidence>
<keyword evidence="2 10" id="KW-0444">Lipid biosynthesis</keyword>